<dbReference type="GO" id="GO:0016887">
    <property type="term" value="F:ATP hydrolysis activity"/>
    <property type="evidence" value="ECO:0007669"/>
    <property type="project" value="InterPro"/>
</dbReference>
<keyword evidence="6" id="KW-0067">ATP-binding</keyword>
<dbReference type="SUPFAM" id="SSF52540">
    <property type="entry name" value="P-loop containing nucleoside triphosphate hydrolases"/>
    <property type="match status" value="1"/>
</dbReference>
<keyword evidence="3" id="KW-1003">Cell membrane</keyword>
<feature type="transmembrane region" description="Helical" evidence="9">
    <location>
        <begin position="160"/>
        <end position="184"/>
    </location>
</feature>
<comment type="subcellular location">
    <subcellularLocation>
        <location evidence="1">Cell membrane</location>
        <topology evidence="1">Multi-pass membrane protein</topology>
    </subcellularLocation>
</comment>
<dbReference type="Proteomes" id="UP000236527">
    <property type="component" value="Unassembled WGS sequence"/>
</dbReference>
<name>A0A2H6LNT5_9NOSO</name>
<dbReference type="InterPro" id="IPR027417">
    <property type="entry name" value="P-loop_NTPase"/>
</dbReference>
<dbReference type="SMART" id="SM00382">
    <property type="entry name" value="AAA"/>
    <property type="match status" value="1"/>
</dbReference>
<feature type="transmembrane region" description="Helical" evidence="9">
    <location>
        <begin position="30"/>
        <end position="50"/>
    </location>
</feature>
<feature type="domain" description="ABC transporter" evidence="10">
    <location>
        <begin position="357"/>
        <end position="596"/>
    </location>
</feature>
<dbReference type="GO" id="GO:0005524">
    <property type="term" value="F:ATP binding"/>
    <property type="evidence" value="ECO:0007669"/>
    <property type="project" value="UniProtKB-KW"/>
</dbReference>
<dbReference type="InterPro" id="IPR036640">
    <property type="entry name" value="ABC1_TM_sf"/>
</dbReference>
<evidence type="ECO:0000259" key="10">
    <source>
        <dbReference type="PROSITE" id="PS50893"/>
    </source>
</evidence>
<dbReference type="PROSITE" id="PS50893">
    <property type="entry name" value="ABC_TRANSPORTER_2"/>
    <property type="match status" value="1"/>
</dbReference>
<comment type="caution">
    <text evidence="12">The sequence shown here is derived from an EMBL/GenBank/DDBJ whole genome shotgun (WGS) entry which is preliminary data.</text>
</comment>
<proteinExistence type="predicted"/>
<dbReference type="EMBL" id="BDGE01000092">
    <property type="protein sequence ID" value="GBE94883.1"/>
    <property type="molecule type" value="Genomic_DNA"/>
</dbReference>
<evidence type="ECO:0000313" key="13">
    <source>
        <dbReference type="Proteomes" id="UP000236527"/>
    </source>
</evidence>
<dbReference type="GO" id="GO:0005886">
    <property type="term" value="C:plasma membrane"/>
    <property type="evidence" value="ECO:0007669"/>
    <property type="project" value="UniProtKB-SubCell"/>
</dbReference>
<evidence type="ECO:0000256" key="6">
    <source>
        <dbReference type="ARBA" id="ARBA00022840"/>
    </source>
</evidence>
<keyword evidence="2" id="KW-0813">Transport</keyword>
<dbReference type="Pfam" id="PF00005">
    <property type="entry name" value="ABC_tran"/>
    <property type="match status" value="1"/>
</dbReference>
<dbReference type="PANTHER" id="PTHR24221">
    <property type="entry name" value="ATP-BINDING CASSETTE SUB-FAMILY B"/>
    <property type="match status" value="1"/>
</dbReference>
<evidence type="ECO:0000259" key="11">
    <source>
        <dbReference type="PROSITE" id="PS50929"/>
    </source>
</evidence>
<accession>A0A2H6LNT5</accession>
<sequence length="608" mass="68740">MSDLRVWFADYTKALFRSLPLLWKAAPREMIFLIAVTLLQGFLPAISVWITKLVVDTVAAALTSGRELGYAMLVPLVAGWVGALLLETLLYPWVFALQGDLNDKLTAHISLLLMSKADSFADLSRFEDSVFYDELQLLQQQIGYKPLSLLENLVELSRSFVTLIVIVGLLVPLAFWIPLVIAIATIPQIVVSSQYGKTIWLTLFEHSPEARRMQYYTSVMLTDTYAKEIRLFQLGSFFITRYLQAFQSLHQTMRHLRGKQAFWSSTLAILSTLGNGFAFYWVVQKAFRGDFSPGSVLLFVQSLTYFQNNLERFVANWVDLLENVLYMQQFFNFLDSPIPMQISIPGEKVPTPIRSGITFEKVDFYYPDNRLALQDISFTIYPGETVAIVGENGAGKTTLVKLLTRLYDPTQGCILVDGIDLRNLNLEQWRQQIAGVFQDFGHYALTLGENIALGNLAALENPNILRYAIEKADIAKLVDDFTTREDTPLGKQFGGTELSGGQWQKLALARAFVRQSAQLLLLDEPTAALDPRSEYNLYRRFIELAEGKTTILITHRLASVRMADRILVLKAGHLIEDGTHLELLQRGGEYTTLWNMQAQHYGVSEENL</sequence>
<evidence type="ECO:0000256" key="5">
    <source>
        <dbReference type="ARBA" id="ARBA00022741"/>
    </source>
</evidence>
<evidence type="ECO:0000313" key="12">
    <source>
        <dbReference type="EMBL" id="GBE94883.1"/>
    </source>
</evidence>
<dbReference type="GO" id="GO:0140359">
    <property type="term" value="F:ABC-type transporter activity"/>
    <property type="evidence" value="ECO:0007669"/>
    <property type="project" value="InterPro"/>
</dbReference>
<gene>
    <name evidence="12" type="ORF">NCWK1_4664</name>
</gene>
<evidence type="ECO:0000256" key="8">
    <source>
        <dbReference type="ARBA" id="ARBA00023136"/>
    </source>
</evidence>
<dbReference type="InterPro" id="IPR039421">
    <property type="entry name" value="Type_1_exporter"/>
</dbReference>
<dbReference type="AlphaFoldDB" id="A0A2H6LNT5"/>
<dbReference type="GO" id="GO:0034040">
    <property type="term" value="F:ATPase-coupled lipid transmembrane transporter activity"/>
    <property type="evidence" value="ECO:0007669"/>
    <property type="project" value="TreeGrafter"/>
</dbReference>
<dbReference type="Gene3D" id="1.20.1560.10">
    <property type="entry name" value="ABC transporter type 1, transmembrane domain"/>
    <property type="match status" value="1"/>
</dbReference>
<evidence type="ECO:0000256" key="1">
    <source>
        <dbReference type="ARBA" id="ARBA00004651"/>
    </source>
</evidence>
<feature type="domain" description="ABC transmembrane type-1" evidence="11">
    <location>
        <begin position="31"/>
        <end position="322"/>
    </location>
</feature>
<dbReference type="PANTHER" id="PTHR24221:SF654">
    <property type="entry name" value="ATP-BINDING CASSETTE SUB-FAMILY B MEMBER 6"/>
    <property type="match status" value="1"/>
</dbReference>
<keyword evidence="13" id="KW-1185">Reference proteome</keyword>
<dbReference type="PROSITE" id="PS50929">
    <property type="entry name" value="ABC_TM1F"/>
    <property type="match status" value="1"/>
</dbReference>
<feature type="transmembrane region" description="Helical" evidence="9">
    <location>
        <begin position="70"/>
        <end position="94"/>
    </location>
</feature>
<feature type="transmembrane region" description="Helical" evidence="9">
    <location>
        <begin position="261"/>
        <end position="283"/>
    </location>
</feature>
<dbReference type="InterPro" id="IPR003593">
    <property type="entry name" value="AAA+_ATPase"/>
</dbReference>
<dbReference type="InterPro" id="IPR017871">
    <property type="entry name" value="ABC_transporter-like_CS"/>
</dbReference>
<keyword evidence="7 9" id="KW-1133">Transmembrane helix</keyword>
<organism evidence="12 13">
    <name type="scientific">Nostoc cycadae WK-1</name>
    <dbReference type="NCBI Taxonomy" id="1861711"/>
    <lineage>
        <taxon>Bacteria</taxon>
        <taxon>Bacillati</taxon>
        <taxon>Cyanobacteriota</taxon>
        <taxon>Cyanophyceae</taxon>
        <taxon>Nostocales</taxon>
        <taxon>Nostocaceae</taxon>
        <taxon>Nostoc</taxon>
    </lineage>
</organism>
<evidence type="ECO:0000256" key="4">
    <source>
        <dbReference type="ARBA" id="ARBA00022692"/>
    </source>
</evidence>
<evidence type="ECO:0000256" key="7">
    <source>
        <dbReference type="ARBA" id="ARBA00022989"/>
    </source>
</evidence>
<reference evidence="13" key="1">
    <citation type="journal article" date="2018" name="Genome Announc.">
        <title>Draft Genome Sequence of the Nitrogen-Fixing and Hormogonia-Inducing Cyanobacterium Nostoc cycadae Strain WK-1, Isolated from the Coralloid Roots of Cycas revoluta.</title>
        <authorList>
            <person name="Kanesaki Y."/>
            <person name="Hirose M."/>
            <person name="Hirose Y."/>
            <person name="Fujisawa T."/>
            <person name="Nakamura Y."/>
            <person name="Watanabe S."/>
            <person name="Matsunaga S."/>
            <person name="Uchida H."/>
            <person name="Murakami A."/>
        </authorList>
    </citation>
    <scope>NUCLEOTIDE SEQUENCE [LARGE SCALE GENOMIC DNA]</scope>
    <source>
        <strain evidence="13">WK-1</strain>
    </source>
</reference>
<evidence type="ECO:0000256" key="9">
    <source>
        <dbReference type="SAM" id="Phobius"/>
    </source>
</evidence>
<evidence type="ECO:0000256" key="3">
    <source>
        <dbReference type="ARBA" id="ARBA00022475"/>
    </source>
</evidence>
<keyword evidence="5" id="KW-0547">Nucleotide-binding</keyword>
<dbReference type="Gene3D" id="3.40.50.300">
    <property type="entry name" value="P-loop containing nucleotide triphosphate hydrolases"/>
    <property type="match status" value="1"/>
</dbReference>
<keyword evidence="8 9" id="KW-0472">Membrane</keyword>
<dbReference type="FunFam" id="3.40.50.300:FF:000221">
    <property type="entry name" value="Multidrug ABC transporter ATP-binding protein"/>
    <property type="match status" value="1"/>
</dbReference>
<evidence type="ECO:0000256" key="2">
    <source>
        <dbReference type="ARBA" id="ARBA00022448"/>
    </source>
</evidence>
<protein>
    <submittedName>
        <fullName evidence="12">Xenobiotic-transporting ATPase</fullName>
    </submittedName>
</protein>
<dbReference type="SUPFAM" id="SSF90123">
    <property type="entry name" value="ABC transporter transmembrane region"/>
    <property type="match status" value="1"/>
</dbReference>
<dbReference type="InterPro" id="IPR003439">
    <property type="entry name" value="ABC_transporter-like_ATP-bd"/>
</dbReference>
<keyword evidence="4 9" id="KW-0812">Transmembrane</keyword>
<dbReference type="PROSITE" id="PS00211">
    <property type="entry name" value="ABC_TRANSPORTER_1"/>
    <property type="match status" value="1"/>
</dbReference>
<dbReference type="RefSeq" id="WP_103126474.1">
    <property type="nucleotide sequence ID" value="NZ_DF978440.1"/>
</dbReference>
<dbReference type="InterPro" id="IPR011527">
    <property type="entry name" value="ABC1_TM_dom"/>
</dbReference>